<dbReference type="RefSeq" id="WP_006791031.1">
    <property type="nucleotide sequence ID" value="NZ_JH417615.1"/>
</dbReference>
<comment type="similarity">
    <text evidence="1">Belongs to the glycosyl hydrolase 25 family.</text>
</comment>
<dbReference type="PROSITE" id="PS51904">
    <property type="entry name" value="GLYCOSYL_HYDROL_F25_2"/>
    <property type="match status" value="1"/>
</dbReference>
<dbReference type="OrthoDB" id="9802228at2"/>
<accession>G9YK61</accession>
<dbReference type="GO" id="GO:0009253">
    <property type="term" value="P:peptidoglycan catabolic process"/>
    <property type="evidence" value="ECO:0007669"/>
    <property type="project" value="InterPro"/>
</dbReference>
<comment type="caution">
    <text evidence="2">The sequence shown here is derived from an EMBL/GenBank/DDBJ whole genome shotgun (WGS) entry which is preliminary data.</text>
</comment>
<dbReference type="GO" id="GO:0016052">
    <property type="term" value="P:carbohydrate catabolic process"/>
    <property type="evidence" value="ECO:0007669"/>
    <property type="project" value="TreeGrafter"/>
</dbReference>
<dbReference type="InterPro" id="IPR002053">
    <property type="entry name" value="Glyco_hydro_25"/>
</dbReference>
<dbReference type="Pfam" id="PF01183">
    <property type="entry name" value="Glyco_hydro_25"/>
    <property type="match status" value="1"/>
</dbReference>
<dbReference type="PANTHER" id="PTHR34135:SF2">
    <property type="entry name" value="LYSOZYME"/>
    <property type="match status" value="1"/>
</dbReference>
<dbReference type="HOGENOM" id="CLU_044973_8_2_9"/>
<evidence type="ECO:0000256" key="1">
    <source>
        <dbReference type="ARBA" id="ARBA00010646"/>
    </source>
</evidence>
<keyword evidence="2" id="KW-0378">Hydrolase</keyword>
<evidence type="ECO:0000313" key="3">
    <source>
        <dbReference type="Proteomes" id="UP000005481"/>
    </source>
</evidence>
<dbReference type="PANTHER" id="PTHR34135">
    <property type="entry name" value="LYSOZYME"/>
    <property type="match status" value="1"/>
</dbReference>
<dbReference type="InterPro" id="IPR017853">
    <property type="entry name" value="GH"/>
</dbReference>
<dbReference type="SUPFAM" id="SSF51445">
    <property type="entry name" value="(Trans)glycosidases"/>
    <property type="match status" value="1"/>
</dbReference>
<protein>
    <submittedName>
        <fullName evidence="2">Glycosyl hydrolase family 25</fullName>
    </submittedName>
</protein>
<dbReference type="GO" id="GO:0016998">
    <property type="term" value="P:cell wall macromolecule catabolic process"/>
    <property type="evidence" value="ECO:0007669"/>
    <property type="project" value="InterPro"/>
</dbReference>
<dbReference type="EMBL" id="AGCJ01000092">
    <property type="protein sequence ID" value="EHM37735.1"/>
    <property type="molecule type" value="Genomic_DNA"/>
</dbReference>
<dbReference type="AlphaFoldDB" id="G9YK61"/>
<proteinExistence type="inferred from homology"/>
<dbReference type="eggNOG" id="COG3757">
    <property type="taxonomic scope" value="Bacteria"/>
</dbReference>
<sequence>MTEGIDVSYCQEGFDFEAAKAAGKNFCIVRIGRQRWDGQQELDDLFIHNINAAKAAGMDIGVYFYSLATTTWAAQQEAMWLIDQLEIYLHGVELKAGIWLDVEEDIQKDLGASALTSVIMAWVNEMNAAGRYVGIYGSYDTLVNYVNLESIPDYVPYFVATYGPVNYFKQEYPDKNCAIWQYSDAGNIGGCSVDLDVMY</sequence>
<organism evidence="2 3">
    <name type="scientific">Anaeroglobus geminatus F0357</name>
    <dbReference type="NCBI Taxonomy" id="861450"/>
    <lineage>
        <taxon>Bacteria</taxon>
        <taxon>Bacillati</taxon>
        <taxon>Bacillota</taxon>
        <taxon>Negativicutes</taxon>
        <taxon>Veillonellales</taxon>
        <taxon>Veillonellaceae</taxon>
        <taxon>Anaeroglobus</taxon>
    </lineage>
</organism>
<dbReference type="STRING" id="861450.HMPREF0080_02070"/>
<reference evidence="2 3" key="1">
    <citation type="submission" date="2011-08" db="EMBL/GenBank/DDBJ databases">
        <authorList>
            <person name="Weinstock G."/>
            <person name="Sodergren E."/>
            <person name="Clifton S."/>
            <person name="Fulton L."/>
            <person name="Fulton B."/>
            <person name="Courtney L."/>
            <person name="Fronick C."/>
            <person name="Harrison M."/>
            <person name="Strong C."/>
            <person name="Farmer C."/>
            <person name="Delahaunty K."/>
            <person name="Markovic C."/>
            <person name="Hall O."/>
            <person name="Minx P."/>
            <person name="Tomlinson C."/>
            <person name="Mitreva M."/>
            <person name="Hou S."/>
            <person name="Chen J."/>
            <person name="Wollam A."/>
            <person name="Pepin K.H."/>
            <person name="Johnson M."/>
            <person name="Bhonagiri V."/>
            <person name="Zhang X."/>
            <person name="Suruliraj S."/>
            <person name="Warren W."/>
            <person name="Chinwalla A."/>
            <person name="Mardis E.R."/>
            <person name="Wilson R.K."/>
        </authorList>
    </citation>
    <scope>NUCLEOTIDE SEQUENCE [LARGE SCALE GENOMIC DNA]</scope>
    <source>
        <strain evidence="2 3">F0357</strain>
    </source>
</reference>
<evidence type="ECO:0000313" key="2">
    <source>
        <dbReference type="EMBL" id="EHM37735.1"/>
    </source>
</evidence>
<keyword evidence="3" id="KW-1185">Reference proteome</keyword>
<gene>
    <name evidence="2" type="ORF">HMPREF0080_02070</name>
</gene>
<dbReference type="GO" id="GO:0003796">
    <property type="term" value="F:lysozyme activity"/>
    <property type="evidence" value="ECO:0007669"/>
    <property type="project" value="InterPro"/>
</dbReference>
<dbReference type="Proteomes" id="UP000005481">
    <property type="component" value="Unassembled WGS sequence"/>
</dbReference>
<name>G9YK61_9FIRM</name>
<dbReference type="Gene3D" id="3.20.20.80">
    <property type="entry name" value="Glycosidases"/>
    <property type="match status" value="1"/>
</dbReference>